<keyword evidence="6" id="KW-0694">RNA-binding</keyword>
<dbReference type="Gene3D" id="3.30.70.1730">
    <property type="match status" value="1"/>
</dbReference>
<comment type="similarity">
    <text evidence="2 6">Belongs to the universal ribosomal protein uL10 family.</text>
</comment>
<evidence type="ECO:0000256" key="5">
    <source>
        <dbReference type="ARBA" id="ARBA00035202"/>
    </source>
</evidence>
<keyword evidence="4 6" id="KW-0687">Ribonucleoprotein</keyword>
<dbReference type="HAMAP" id="MF_00362">
    <property type="entry name" value="Ribosomal_uL10"/>
    <property type="match status" value="1"/>
</dbReference>
<evidence type="ECO:0000256" key="6">
    <source>
        <dbReference type="HAMAP-Rule" id="MF_00362"/>
    </source>
</evidence>
<dbReference type="STRING" id="57664.SAMN05661003_102116"/>
<dbReference type="NCBIfam" id="NF000955">
    <property type="entry name" value="PRK00099.1-1"/>
    <property type="match status" value="1"/>
</dbReference>
<organism evidence="7 8">
    <name type="scientific">Desulfuromonas thiophila</name>
    <dbReference type="NCBI Taxonomy" id="57664"/>
    <lineage>
        <taxon>Bacteria</taxon>
        <taxon>Pseudomonadati</taxon>
        <taxon>Thermodesulfobacteriota</taxon>
        <taxon>Desulfuromonadia</taxon>
        <taxon>Desulfuromonadales</taxon>
        <taxon>Desulfuromonadaceae</taxon>
        <taxon>Desulfuromonas</taxon>
    </lineage>
</organism>
<dbReference type="PANTHER" id="PTHR11560">
    <property type="entry name" value="39S RIBOSOMAL PROTEIN L10, MITOCHONDRIAL"/>
    <property type="match status" value="1"/>
</dbReference>
<dbReference type="CDD" id="cd05797">
    <property type="entry name" value="Ribosomal_L10"/>
    <property type="match status" value="1"/>
</dbReference>
<dbReference type="SUPFAM" id="SSF160369">
    <property type="entry name" value="Ribosomal protein L10-like"/>
    <property type="match status" value="1"/>
</dbReference>
<evidence type="ECO:0000256" key="2">
    <source>
        <dbReference type="ARBA" id="ARBA00008889"/>
    </source>
</evidence>
<dbReference type="AlphaFoldDB" id="A0A1G6YQR2"/>
<reference evidence="8" key="1">
    <citation type="submission" date="2016-10" db="EMBL/GenBank/DDBJ databases">
        <authorList>
            <person name="Varghese N."/>
            <person name="Submissions S."/>
        </authorList>
    </citation>
    <scope>NUCLEOTIDE SEQUENCE [LARGE SCALE GENOMIC DNA]</scope>
    <source>
        <strain evidence="8">DSM 8987</strain>
    </source>
</reference>
<dbReference type="Proteomes" id="UP000243205">
    <property type="component" value="Unassembled WGS sequence"/>
</dbReference>
<dbReference type="GO" id="GO:0006412">
    <property type="term" value="P:translation"/>
    <property type="evidence" value="ECO:0007669"/>
    <property type="project" value="UniProtKB-UniRule"/>
</dbReference>
<dbReference type="PROSITE" id="PS01109">
    <property type="entry name" value="RIBOSOMAL_L10"/>
    <property type="match status" value="1"/>
</dbReference>
<evidence type="ECO:0000256" key="4">
    <source>
        <dbReference type="ARBA" id="ARBA00023274"/>
    </source>
</evidence>
<dbReference type="RefSeq" id="WP_092076073.1">
    <property type="nucleotide sequence ID" value="NZ_FNAQ01000002.1"/>
</dbReference>
<protein>
    <recommendedName>
        <fullName evidence="5 6">Large ribosomal subunit protein uL10</fullName>
    </recommendedName>
</protein>
<dbReference type="InterPro" id="IPR001790">
    <property type="entry name" value="Ribosomal_uL10"/>
</dbReference>
<dbReference type="InterPro" id="IPR002363">
    <property type="entry name" value="Ribosomal_uL10_CS_bac"/>
</dbReference>
<dbReference type="Pfam" id="PF00466">
    <property type="entry name" value="Ribosomal_L10"/>
    <property type="match status" value="1"/>
</dbReference>
<accession>A0A1G6YQR2</accession>
<sequence length="172" mass="18449">MDDQKKRQLVEELAGKLRTAKAAYLADYRGLTVEQVNDLRGKLRATGAEYRVVKNTLLRIAAKDTGFECLDAQLAGPTAITIVQDDPVAPAKVLSDYAKGSKVFELRSGALDGKLLSTDDIQALSELPSREVLLARVLGSINAPVSNFVGVLAAIPRSFVQVLAAIQDKKAA</sequence>
<evidence type="ECO:0000256" key="3">
    <source>
        <dbReference type="ARBA" id="ARBA00022980"/>
    </source>
</evidence>
<dbReference type="EMBL" id="FNAQ01000002">
    <property type="protein sequence ID" value="SDD91985.1"/>
    <property type="molecule type" value="Genomic_DNA"/>
</dbReference>
<dbReference type="GO" id="GO:0015934">
    <property type="term" value="C:large ribosomal subunit"/>
    <property type="evidence" value="ECO:0007669"/>
    <property type="project" value="InterPro"/>
</dbReference>
<dbReference type="GO" id="GO:0070180">
    <property type="term" value="F:large ribosomal subunit rRNA binding"/>
    <property type="evidence" value="ECO:0007669"/>
    <property type="project" value="UniProtKB-UniRule"/>
</dbReference>
<gene>
    <name evidence="6" type="primary">rplJ</name>
    <name evidence="7" type="ORF">SAMN05661003_102116</name>
</gene>
<name>A0A1G6YQR2_9BACT</name>
<dbReference type="OrthoDB" id="3186107at2"/>
<dbReference type="Gene3D" id="6.10.250.290">
    <property type="match status" value="1"/>
</dbReference>
<evidence type="ECO:0000313" key="8">
    <source>
        <dbReference type="Proteomes" id="UP000243205"/>
    </source>
</evidence>
<dbReference type="GO" id="GO:0003735">
    <property type="term" value="F:structural constituent of ribosome"/>
    <property type="evidence" value="ECO:0007669"/>
    <property type="project" value="InterPro"/>
</dbReference>
<proteinExistence type="inferred from homology"/>
<dbReference type="InterPro" id="IPR043141">
    <property type="entry name" value="Ribosomal_uL10-like_sf"/>
</dbReference>
<keyword evidence="3 6" id="KW-0689">Ribosomal protein</keyword>
<comment type="subunit">
    <text evidence="6">Part of the ribosomal stalk of the 50S ribosomal subunit. The N-terminus interacts with L11 and the large rRNA to form the base of the stalk. The C-terminus forms an elongated spine to which L12 dimers bind in a sequential fashion forming a multimeric L10(L12)X complex.</text>
</comment>
<keyword evidence="6" id="KW-0699">rRNA-binding</keyword>
<evidence type="ECO:0000256" key="1">
    <source>
        <dbReference type="ARBA" id="ARBA00002633"/>
    </source>
</evidence>
<dbReference type="InterPro" id="IPR022973">
    <property type="entry name" value="Ribosomal_uL10_bac"/>
</dbReference>
<keyword evidence="8" id="KW-1185">Reference proteome</keyword>
<evidence type="ECO:0000313" key="7">
    <source>
        <dbReference type="EMBL" id="SDD91985.1"/>
    </source>
</evidence>
<dbReference type="InterPro" id="IPR047865">
    <property type="entry name" value="Ribosomal_uL10_bac_type"/>
</dbReference>
<comment type="function">
    <text evidence="1 6">Forms part of the ribosomal stalk, playing a central role in the interaction of the ribosome with GTP-bound translation factors.</text>
</comment>